<dbReference type="Proteomes" id="UP000033067">
    <property type="component" value="Chromosome"/>
</dbReference>
<dbReference type="AlphaFoldDB" id="A0A0E3Z1T8"/>
<dbReference type="Pfam" id="PF11191">
    <property type="entry name" value="DUF2782"/>
    <property type="match status" value="1"/>
</dbReference>
<feature type="chain" id="PRO_5002416198" description="DUF2782 domain-containing protein" evidence="1">
    <location>
        <begin position="23"/>
        <end position="96"/>
    </location>
</feature>
<dbReference type="OrthoDB" id="5296182at2"/>
<evidence type="ECO:0000256" key="1">
    <source>
        <dbReference type="SAM" id="SignalP"/>
    </source>
</evidence>
<dbReference type="RefSeq" id="WP_052631901.1">
    <property type="nucleotide sequence ID" value="NZ_CP011144.1"/>
</dbReference>
<evidence type="ECO:0008006" key="4">
    <source>
        <dbReference type="Google" id="ProtNLM"/>
    </source>
</evidence>
<keyword evidence="3" id="KW-1185">Reference proteome</keyword>
<keyword evidence="1" id="KW-0732">Signal</keyword>
<gene>
    <name evidence="2" type="ORF">WQ53_09290</name>
</gene>
<dbReference type="EMBL" id="CP011144">
    <property type="protein sequence ID" value="AKC86919.1"/>
    <property type="molecule type" value="Genomic_DNA"/>
</dbReference>
<accession>A0A0E3Z1T8</accession>
<dbReference type="KEGG" id="psuw:WQ53_09290"/>
<proteinExistence type="predicted"/>
<evidence type="ECO:0000313" key="3">
    <source>
        <dbReference type="Proteomes" id="UP000033067"/>
    </source>
</evidence>
<organism evidence="2 3">
    <name type="scientific">Pseudoxanthomonas suwonensis</name>
    <dbReference type="NCBI Taxonomy" id="314722"/>
    <lineage>
        <taxon>Bacteria</taxon>
        <taxon>Pseudomonadati</taxon>
        <taxon>Pseudomonadota</taxon>
        <taxon>Gammaproteobacteria</taxon>
        <taxon>Lysobacterales</taxon>
        <taxon>Lysobacteraceae</taxon>
        <taxon>Pseudoxanthomonas</taxon>
    </lineage>
</organism>
<name>A0A0E3Z1T8_9GAMM</name>
<evidence type="ECO:0000313" key="2">
    <source>
        <dbReference type="EMBL" id="AKC86919.1"/>
    </source>
</evidence>
<sequence>MRLPILSAAVLAALLSAGCATQGGAPVDLTGAEVAVRTLDNGDVLEEYRVGSQLRMVKITPVRGAPYYLYDRDGDGALDRDDADKLPQTYWKLFSW</sequence>
<dbReference type="InterPro" id="IPR021357">
    <property type="entry name" value="DUF2782"/>
</dbReference>
<dbReference type="Gene3D" id="2.20.130.30">
    <property type="entry name" value="Protein of unknown function DUF2782"/>
    <property type="match status" value="1"/>
</dbReference>
<dbReference type="PROSITE" id="PS51257">
    <property type="entry name" value="PROKAR_LIPOPROTEIN"/>
    <property type="match status" value="1"/>
</dbReference>
<protein>
    <recommendedName>
        <fullName evidence="4">DUF2782 domain-containing protein</fullName>
    </recommendedName>
</protein>
<dbReference type="PATRIC" id="fig|314722.6.peg.1993"/>
<feature type="signal peptide" evidence="1">
    <location>
        <begin position="1"/>
        <end position="22"/>
    </location>
</feature>
<reference evidence="2 3" key="1">
    <citation type="journal article" date="2015" name="Genome Announc.">
        <title>Complete Genome Sequence of Pseudoxanthomonas suwonensis Strain J1, a Cellulose-Degrading Bacterium Isolated from Leaf- and Wood-Enriched Soil.</title>
        <authorList>
            <person name="Hou L."/>
            <person name="Jiang J."/>
            <person name="Xu Z."/>
            <person name="Zhou Y."/>
            <person name="Leung F.C."/>
        </authorList>
    </citation>
    <scope>NUCLEOTIDE SEQUENCE [LARGE SCALE GENOMIC DNA]</scope>
    <source>
        <strain evidence="2 3">J1</strain>
    </source>
</reference>